<evidence type="ECO:0000313" key="2">
    <source>
        <dbReference type="EMBL" id="CEO99504.1"/>
    </source>
</evidence>
<proteinExistence type="predicted"/>
<dbReference type="InterPro" id="IPR036291">
    <property type="entry name" value="NAD(P)-bd_dom_sf"/>
</dbReference>
<dbReference type="PANTHER" id="PTHR48079:SF6">
    <property type="entry name" value="NAD(P)-BINDING DOMAIN-CONTAINING PROTEIN-RELATED"/>
    <property type="match status" value="1"/>
</dbReference>
<dbReference type="Proteomes" id="UP000039324">
    <property type="component" value="Unassembled WGS sequence"/>
</dbReference>
<dbReference type="SUPFAM" id="SSF51735">
    <property type="entry name" value="NAD(P)-binding Rossmann-fold domains"/>
    <property type="match status" value="1"/>
</dbReference>
<accession>A0A0G4IWH1</accession>
<dbReference type="EMBL" id="CDSF01000091">
    <property type="protein sequence ID" value="CEO99504.1"/>
    <property type="molecule type" value="Genomic_DNA"/>
</dbReference>
<protein>
    <recommendedName>
        <fullName evidence="1">NAD-dependent epimerase/dehydratase domain-containing protein</fullName>
    </recommendedName>
</protein>
<geneLocation type="mitochondrion" evidence="3"/>
<evidence type="ECO:0000259" key="1">
    <source>
        <dbReference type="Pfam" id="PF01370"/>
    </source>
</evidence>
<dbReference type="Pfam" id="PF01370">
    <property type="entry name" value="Epimerase"/>
    <property type="match status" value="1"/>
</dbReference>
<keyword evidence="3" id="KW-0496">Mitochondrion</keyword>
<organism evidence="2 4">
    <name type="scientific">Plasmodiophora brassicae</name>
    <name type="common">Clubroot disease agent</name>
    <dbReference type="NCBI Taxonomy" id="37360"/>
    <lineage>
        <taxon>Eukaryota</taxon>
        <taxon>Sar</taxon>
        <taxon>Rhizaria</taxon>
        <taxon>Endomyxa</taxon>
        <taxon>Phytomyxea</taxon>
        <taxon>Plasmodiophorida</taxon>
        <taxon>Plasmodiophoridae</taxon>
        <taxon>Plasmodiophora</taxon>
    </lineage>
</organism>
<dbReference type="STRING" id="37360.A0A0G4IWH1"/>
<dbReference type="GO" id="GO:0004029">
    <property type="term" value="F:aldehyde dehydrogenase (NAD+) activity"/>
    <property type="evidence" value="ECO:0007669"/>
    <property type="project" value="TreeGrafter"/>
</dbReference>
<reference evidence="3 5" key="2">
    <citation type="submission" date="2018-03" db="EMBL/GenBank/DDBJ databases">
        <authorList>
            <person name="Fogelqvist J."/>
        </authorList>
    </citation>
    <scope>NUCLEOTIDE SEQUENCE [LARGE SCALE GENOMIC DNA]</scope>
</reference>
<name>A0A0G4IWH1_PLABS</name>
<reference evidence="2 4" key="1">
    <citation type="submission" date="2015-02" db="EMBL/GenBank/DDBJ databases">
        <authorList>
            <person name="Chooi Y.-H."/>
        </authorList>
    </citation>
    <scope>NUCLEOTIDE SEQUENCE [LARGE SCALE GENOMIC DNA]</scope>
    <source>
        <strain evidence="2">E3</strain>
    </source>
</reference>
<evidence type="ECO:0000313" key="4">
    <source>
        <dbReference type="Proteomes" id="UP000039324"/>
    </source>
</evidence>
<dbReference type="Proteomes" id="UP000290189">
    <property type="component" value="Unassembled WGS sequence"/>
</dbReference>
<dbReference type="EMBL" id="OVEO01000005">
    <property type="protein sequence ID" value="SPQ95998.1"/>
    <property type="molecule type" value="Genomic_DNA"/>
</dbReference>
<dbReference type="PANTHER" id="PTHR48079">
    <property type="entry name" value="PROTEIN YEEZ"/>
    <property type="match status" value="1"/>
</dbReference>
<keyword evidence="4" id="KW-1185">Reference proteome</keyword>
<evidence type="ECO:0000313" key="3">
    <source>
        <dbReference type="EMBL" id="SPQ95998.1"/>
    </source>
</evidence>
<dbReference type="Gene3D" id="3.40.50.720">
    <property type="entry name" value="NAD(P)-binding Rossmann-like Domain"/>
    <property type="match status" value="1"/>
</dbReference>
<sequence length="342" mass="36891">MKVLVTGAFGFVGAALCRHLADDGHEVFALARGADRDPPDTRVRVVRGDVTSADDVDAAVTDMHAVFHLAAVISYSSSDRAKMFHVNVGGTRLVALACIKHGCRMIHCSSMASCGFNWRASDAVRNEQSTYNLAGYALGYCESKLASERVVLELHKEKDLDVVIVNPCNVYGSGDATKSSRQTQVKVARGRMPFYPQGGVNVVHVDDVCNGVVLAWRKGASGQRYLLGGDNITIKAMFEVIASTAGATPPRWPLFVFLQLALGRLGLVPLEKVVPANMFCWFSSAKAESELGYRHRPAAEALRESTRWMMANSPNDASHGKSAQVVTAAVVLLAVACAIYFN</sequence>
<feature type="domain" description="NAD-dependent epimerase/dehydratase" evidence="1">
    <location>
        <begin position="3"/>
        <end position="228"/>
    </location>
</feature>
<dbReference type="InterPro" id="IPR001509">
    <property type="entry name" value="Epimerase_deHydtase"/>
</dbReference>
<dbReference type="OrthoDB" id="2735536at2759"/>
<dbReference type="OMA" id="RMWLRDP"/>
<dbReference type="GO" id="GO:0005737">
    <property type="term" value="C:cytoplasm"/>
    <property type="evidence" value="ECO:0007669"/>
    <property type="project" value="TreeGrafter"/>
</dbReference>
<gene>
    <name evidence="2" type="ORF">PBRA_007237</name>
    <name evidence="3" type="ORF">PLBR_LOCUS3213</name>
</gene>
<evidence type="ECO:0000313" key="5">
    <source>
        <dbReference type="Proteomes" id="UP000290189"/>
    </source>
</evidence>
<dbReference type="AlphaFoldDB" id="A0A0G4IWH1"/>
<dbReference type="InterPro" id="IPR051783">
    <property type="entry name" value="NAD(P)-dependent_oxidoreduct"/>
</dbReference>